<dbReference type="Gene3D" id="3.30.70.1450">
    <property type="entry name" value="Regulator of K+ conductance, C-terminal domain"/>
    <property type="match status" value="1"/>
</dbReference>
<sequence length="321" mass="36107">MKKRSIIIAALFIFSIADLSLIAVYLKAIEGERITLLDGLYWVITTMTTVGYGDIVFTSHIGKVFSMFVQLYGIGFLFGVAFPYIVIPWAERRFLLSVPKEVNLSRHIVVFGYTRLTPFLCRQLESLGLKYVIVESARENAVKAMEMGYNVILSEVSEEVIRRARIGSAMAIVVMWDDVERSLDVLLTLKDLNIQKIAILSDPFYAKYLHYAGVTKVITPKSVAGAQLAKFILERERGMLNIKNIIGDHGMTEIIIPKRSLIAGMTVGQVEEIYGIKVIAVCEEGRISFRPGEGYKIREGNILLVFGDHESIMEFYGGVYR</sequence>
<dbReference type="GO" id="GO:0008324">
    <property type="term" value="F:monoatomic cation transmembrane transporter activity"/>
    <property type="evidence" value="ECO:0007669"/>
    <property type="project" value="InterPro"/>
</dbReference>
<feature type="transmembrane region" description="Helical" evidence="2">
    <location>
        <begin position="40"/>
        <end position="61"/>
    </location>
</feature>
<dbReference type="GeneID" id="24804260"/>
<dbReference type="InterPro" id="IPR003148">
    <property type="entry name" value="RCK_N"/>
</dbReference>
<dbReference type="InterPro" id="IPR036291">
    <property type="entry name" value="NAD(P)-bd_dom_sf"/>
</dbReference>
<feature type="transmembrane region" description="Helical" evidence="2">
    <location>
        <begin position="6"/>
        <end position="28"/>
    </location>
</feature>
<evidence type="ECO:0000259" key="3">
    <source>
        <dbReference type="PROSITE" id="PS51202"/>
    </source>
</evidence>
<dbReference type="SUPFAM" id="SSF81324">
    <property type="entry name" value="Voltage-gated potassium channels"/>
    <property type="match status" value="1"/>
</dbReference>
<dbReference type="InParanoid" id="A0A0F7IGH6"/>
<dbReference type="GO" id="GO:0005886">
    <property type="term" value="C:plasma membrane"/>
    <property type="evidence" value="ECO:0007669"/>
    <property type="project" value="UniProtKB-SubCell"/>
</dbReference>
<dbReference type="Gene3D" id="3.40.50.720">
    <property type="entry name" value="NAD(P)-binding Rossmann-like Domain"/>
    <property type="match status" value="1"/>
</dbReference>
<feature type="transmembrane region" description="Helical" evidence="2">
    <location>
        <begin position="67"/>
        <end position="87"/>
    </location>
</feature>
<dbReference type="AlphaFoldDB" id="A0A0F7IGH6"/>
<dbReference type="PANTHER" id="PTHR43833:SF13">
    <property type="entry name" value="POTASSIUM CHANNEL PROTEIN 2-RELATED"/>
    <property type="match status" value="1"/>
</dbReference>
<gene>
    <name evidence="4" type="ORF">GAH_01691</name>
</gene>
<reference evidence="4 5" key="1">
    <citation type="submission" date="2015-04" db="EMBL/GenBank/DDBJ databases">
        <title>The complete genome sequence of the hyperthermophilic, obligate iron-reducing archaeon Geoglobus ahangari strain 234T.</title>
        <authorList>
            <person name="Manzella M.P."/>
            <person name="Holmes D.E."/>
            <person name="Rocheleau J.M."/>
            <person name="Chung A."/>
            <person name="Reguera G."/>
            <person name="Kashefi K."/>
        </authorList>
    </citation>
    <scope>NUCLEOTIDE SEQUENCE [LARGE SCALE GENOMIC DNA]</scope>
    <source>
        <strain evidence="4 5">234</strain>
    </source>
</reference>
<dbReference type="Pfam" id="PF02080">
    <property type="entry name" value="TrkA_C"/>
    <property type="match status" value="1"/>
</dbReference>
<feature type="domain" description="RCK C-terminal" evidence="3">
    <location>
        <begin position="237"/>
        <end position="321"/>
    </location>
</feature>
<dbReference type="FunCoup" id="A0A0F7IGH6">
    <property type="interactions" value="1"/>
</dbReference>
<keyword evidence="2" id="KW-0472">Membrane</keyword>
<dbReference type="InterPro" id="IPR006037">
    <property type="entry name" value="RCK_C"/>
</dbReference>
<dbReference type="Pfam" id="PF02254">
    <property type="entry name" value="TrkA_N"/>
    <property type="match status" value="1"/>
</dbReference>
<dbReference type="STRING" id="113653.GAH_01691"/>
<comment type="subcellular location">
    <subcellularLocation>
        <location evidence="1">Cell membrane</location>
        <topology evidence="1">Multi-pass membrane protein</topology>
    </subcellularLocation>
</comment>
<evidence type="ECO:0000313" key="4">
    <source>
        <dbReference type="EMBL" id="AKG91025.1"/>
    </source>
</evidence>
<dbReference type="EMBL" id="CP011267">
    <property type="protein sequence ID" value="AKG91025.1"/>
    <property type="molecule type" value="Genomic_DNA"/>
</dbReference>
<dbReference type="Proteomes" id="UP000034723">
    <property type="component" value="Chromosome"/>
</dbReference>
<dbReference type="Pfam" id="PF07885">
    <property type="entry name" value="Ion_trans_2"/>
    <property type="match status" value="1"/>
</dbReference>
<dbReference type="Gene3D" id="1.10.287.70">
    <property type="match status" value="1"/>
</dbReference>
<dbReference type="SUPFAM" id="SSF116726">
    <property type="entry name" value="TrkA C-terminal domain-like"/>
    <property type="match status" value="1"/>
</dbReference>
<evidence type="ECO:0000313" key="5">
    <source>
        <dbReference type="Proteomes" id="UP000034723"/>
    </source>
</evidence>
<evidence type="ECO:0000256" key="2">
    <source>
        <dbReference type="SAM" id="Phobius"/>
    </source>
</evidence>
<organism evidence="4 5">
    <name type="scientific">Geoglobus ahangari</name>
    <dbReference type="NCBI Taxonomy" id="113653"/>
    <lineage>
        <taxon>Archaea</taxon>
        <taxon>Methanobacteriati</taxon>
        <taxon>Methanobacteriota</taxon>
        <taxon>Archaeoglobi</taxon>
        <taxon>Archaeoglobales</taxon>
        <taxon>Archaeoglobaceae</taxon>
        <taxon>Geoglobus</taxon>
    </lineage>
</organism>
<keyword evidence="2" id="KW-0812">Transmembrane</keyword>
<dbReference type="GO" id="GO:0006813">
    <property type="term" value="P:potassium ion transport"/>
    <property type="evidence" value="ECO:0007669"/>
    <property type="project" value="InterPro"/>
</dbReference>
<keyword evidence="2" id="KW-1133">Transmembrane helix</keyword>
<dbReference type="InterPro" id="IPR050721">
    <property type="entry name" value="Trk_Ktr_HKT_K-transport"/>
</dbReference>
<dbReference type="InterPro" id="IPR036721">
    <property type="entry name" value="RCK_C_sf"/>
</dbReference>
<keyword evidence="5" id="KW-1185">Reference proteome</keyword>
<proteinExistence type="predicted"/>
<accession>A0A0F7IGH6</accession>
<dbReference type="InterPro" id="IPR013099">
    <property type="entry name" value="K_chnl_dom"/>
</dbReference>
<dbReference type="PROSITE" id="PS51202">
    <property type="entry name" value="RCK_C"/>
    <property type="match status" value="1"/>
</dbReference>
<dbReference type="SUPFAM" id="SSF51735">
    <property type="entry name" value="NAD(P)-binding Rossmann-fold domains"/>
    <property type="match status" value="1"/>
</dbReference>
<dbReference type="PANTHER" id="PTHR43833">
    <property type="entry name" value="POTASSIUM CHANNEL PROTEIN 2-RELATED-RELATED"/>
    <property type="match status" value="1"/>
</dbReference>
<name>A0A0F7IGH6_9EURY</name>
<dbReference type="OrthoDB" id="43518at2157"/>
<evidence type="ECO:0000256" key="1">
    <source>
        <dbReference type="ARBA" id="ARBA00004651"/>
    </source>
</evidence>
<dbReference type="RefSeq" id="WP_048096077.1">
    <property type="nucleotide sequence ID" value="NZ_CP011267.1"/>
</dbReference>
<protein>
    <submittedName>
        <fullName evidence="4">K+ transport system, NAD-binding component</fullName>
    </submittedName>
</protein>
<dbReference type="KEGG" id="gah:GAH_01691"/>
<dbReference type="HOGENOM" id="CLU_050982_2_0_2"/>